<keyword evidence="11" id="KW-0479">Metal-binding</keyword>
<feature type="binding site" evidence="11">
    <location>
        <position position="123"/>
    </location>
    <ligand>
        <name>Zn(2+)</name>
        <dbReference type="ChEBI" id="CHEBI:29105"/>
        <note>catalytic</note>
    </ligand>
</feature>
<feature type="binding site" evidence="10">
    <location>
        <position position="224"/>
    </location>
    <ligand>
        <name>5-aminolevulinate</name>
        <dbReference type="ChEBI" id="CHEBI:356416"/>
        <label>1</label>
    </ligand>
</feature>
<dbReference type="UniPathway" id="UPA00251">
    <property type="reaction ID" value="UER00318"/>
</dbReference>
<comment type="caution">
    <text evidence="15">The sequence shown here is derived from an EMBL/GenBank/DDBJ whole genome shotgun (WGS) entry which is preliminary data.</text>
</comment>
<evidence type="ECO:0000256" key="6">
    <source>
        <dbReference type="ARBA" id="ARBA00023239"/>
    </source>
</evidence>
<dbReference type="GO" id="GO:0008270">
    <property type="term" value="F:zinc ion binding"/>
    <property type="evidence" value="ECO:0007669"/>
    <property type="project" value="TreeGrafter"/>
</dbReference>
<evidence type="ECO:0000256" key="8">
    <source>
        <dbReference type="ARBA" id="ARBA00047651"/>
    </source>
</evidence>
<evidence type="ECO:0000256" key="14">
    <source>
        <dbReference type="RuleBase" id="RU004161"/>
    </source>
</evidence>
<organism evidence="15 16">
    <name type="scientific">Thermovibrio guaymasensis</name>
    <dbReference type="NCBI Taxonomy" id="240167"/>
    <lineage>
        <taxon>Bacteria</taxon>
        <taxon>Pseudomonadati</taxon>
        <taxon>Aquificota</taxon>
        <taxon>Aquificia</taxon>
        <taxon>Desulfurobacteriales</taxon>
        <taxon>Desulfurobacteriaceae</taxon>
        <taxon>Thermovibrio</taxon>
    </lineage>
</organism>
<evidence type="ECO:0000256" key="2">
    <source>
        <dbReference type="ARBA" id="ARBA00008055"/>
    </source>
</evidence>
<evidence type="ECO:0000256" key="4">
    <source>
        <dbReference type="ARBA" id="ARBA00020771"/>
    </source>
</evidence>
<dbReference type="PANTHER" id="PTHR11458:SF0">
    <property type="entry name" value="DELTA-AMINOLEVULINIC ACID DEHYDRATASE"/>
    <property type="match status" value="1"/>
</dbReference>
<dbReference type="InterPro" id="IPR001731">
    <property type="entry name" value="ALAD"/>
</dbReference>
<dbReference type="Gene3D" id="3.20.20.70">
    <property type="entry name" value="Aldolase class I"/>
    <property type="match status" value="1"/>
</dbReference>
<evidence type="ECO:0000256" key="3">
    <source>
        <dbReference type="ARBA" id="ARBA00012053"/>
    </source>
</evidence>
<keyword evidence="16" id="KW-1185">Reference proteome</keyword>
<feature type="active site" description="Schiff-base intermediate with substrate" evidence="9">
    <location>
        <position position="202"/>
    </location>
</feature>
<dbReference type="PIRSF" id="PIRSF001415">
    <property type="entry name" value="Porphbilin_synth"/>
    <property type="match status" value="1"/>
</dbReference>
<evidence type="ECO:0000256" key="11">
    <source>
        <dbReference type="PIRSR" id="PIRSR001415-3"/>
    </source>
</evidence>
<evidence type="ECO:0000313" key="15">
    <source>
        <dbReference type="EMBL" id="RKQ63524.1"/>
    </source>
</evidence>
<evidence type="ECO:0000256" key="5">
    <source>
        <dbReference type="ARBA" id="ARBA00023133"/>
    </source>
</evidence>
<keyword evidence="12" id="KW-0460">Magnesium</keyword>
<dbReference type="SUPFAM" id="SSF51569">
    <property type="entry name" value="Aldolase"/>
    <property type="match status" value="1"/>
</dbReference>
<evidence type="ECO:0000256" key="12">
    <source>
        <dbReference type="PIRSR" id="PIRSR001415-5"/>
    </source>
</evidence>
<dbReference type="PRINTS" id="PR00144">
    <property type="entry name" value="DALDHYDRTASE"/>
</dbReference>
<evidence type="ECO:0000256" key="1">
    <source>
        <dbReference type="ARBA" id="ARBA00004694"/>
    </source>
</evidence>
<dbReference type="OrthoDB" id="9805001at2"/>
<dbReference type="PANTHER" id="PTHR11458">
    <property type="entry name" value="DELTA-AMINOLEVULINIC ACID DEHYDRATASE"/>
    <property type="match status" value="1"/>
</dbReference>
<feature type="binding site" evidence="11">
    <location>
        <position position="125"/>
    </location>
    <ligand>
        <name>Zn(2+)</name>
        <dbReference type="ChEBI" id="CHEBI:29105"/>
        <note>catalytic</note>
    </ligand>
</feature>
<keyword evidence="6 13" id="KW-0456">Lyase</keyword>
<dbReference type="AlphaFoldDB" id="A0A420W896"/>
<comment type="similarity">
    <text evidence="2 14">Belongs to the ALAD family.</text>
</comment>
<comment type="subunit">
    <text evidence="13">Homooctamer.</text>
</comment>
<dbReference type="Pfam" id="PF00490">
    <property type="entry name" value="ALAD"/>
    <property type="match status" value="1"/>
</dbReference>
<keyword evidence="11" id="KW-0862">Zinc</keyword>
<dbReference type="EC" id="4.2.1.24" evidence="3 13"/>
<proteinExistence type="inferred from homology"/>
<evidence type="ECO:0000256" key="9">
    <source>
        <dbReference type="PIRSR" id="PIRSR001415-1"/>
    </source>
</evidence>
<dbReference type="NCBIfam" id="NF006762">
    <property type="entry name" value="PRK09283.1"/>
    <property type="match status" value="1"/>
</dbReference>
<accession>A0A420W896</accession>
<dbReference type="FunFam" id="3.20.20.70:FF:000019">
    <property type="entry name" value="Delta-aminolevulinic acid dehydratase"/>
    <property type="match status" value="1"/>
</dbReference>
<evidence type="ECO:0000256" key="10">
    <source>
        <dbReference type="PIRSR" id="PIRSR001415-2"/>
    </source>
</evidence>
<comment type="catalytic activity">
    <reaction evidence="8 13">
        <text>2 5-aminolevulinate = porphobilinogen + 2 H2O + H(+)</text>
        <dbReference type="Rhea" id="RHEA:24064"/>
        <dbReference type="ChEBI" id="CHEBI:15377"/>
        <dbReference type="ChEBI" id="CHEBI:15378"/>
        <dbReference type="ChEBI" id="CHEBI:58126"/>
        <dbReference type="ChEBI" id="CHEBI:356416"/>
        <dbReference type="EC" id="4.2.1.24"/>
    </reaction>
</comment>
<dbReference type="GO" id="GO:0004655">
    <property type="term" value="F:porphobilinogen synthase activity"/>
    <property type="evidence" value="ECO:0007669"/>
    <property type="project" value="UniProtKB-EC"/>
</dbReference>
<sequence>MLTGNFPQLRLRRLRKNENIRRMVRETILTPNDFIYPIFVVDGENIKEEIPSMPGQFRYSIDRLPEILSQVEELGIPAVILFGIPSHKDELGSDSYSERGIIQRAVRKIKQEFPNIYVITDVCFCEYTTHGHCGYLACSGEVCDVDNDRTLELLKKQVVSHAQAGADMVAPSGMMDGMIKAIREALDGAGFTDIPIMSYAAKYASAYYGPFRDAAESAPAFGDRRSYQMDPANSDEALREVALDIKEGADIVMVKPALAYLDVIRRVKNTFKYPTAAYNVSGEYSMVKAAALKGWVDERRIVIETLTSIKRAGADLILTYHALDAARWLREG</sequence>
<evidence type="ECO:0000256" key="7">
    <source>
        <dbReference type="ARBA" id="ARBA00023244"/>
    </source>
</evidence>
<dbReference type="PROSITE" id="PS00169">
    <property type="entry name" value="D_ALA_DEHYDRATASE"/>
    <property type="match status" value="1"/>
</dbReference>
<feature type="binding site" evidence="11">
    <location>
        <position position="133"/>
    </location>
    <ligand>
        <name>Zn(2+)</name>
        <dbReference type="ChEBI" id="CHEBI:29105"/>
        <note>catalytic</note>
    </ligand>
</feature>
<dbReference type="InterPro" id="IPR030656">
    <property type="entry name" value="ALAD_AS"/>
</dbReference>
<keyword evidence="7 13" id="KW-0627">Porphyrin biosynthesis</keyword>
<feature type="binding site" evidence="10">
    <location>
        <position position="320"/>
    </location>
    <ligand>
        <name>5-aminolevulinate</name>
        <dbReference type="ChEBI" id="CHEBI:356416"/>
        <label>2</label>
    </ligand>
</feature>
<dbReference type="GO" id="GO:0006782">
    <property type="term" value="P:protoporphyrinogen IX biosynthetic process"/>
    <property type="evidence" value="ECO:0007669"/>
    <property type="project" value="UniProtKB-UniPathway"/>
</dbReference>
<protein>
    <recommendedName>
        <fullName evidence="4 13">Delta-aminolevulinic acid dehydratase</fullName>
        <ecNumber evidence="3 13">4.2.1.24</ecNumber>
    </recommendedName>
</protein>
<dbReference type="GO" id="GO:0005829">
    <property type="term" value="C:cytosol"/>
    <property type="evidence" value="ECO:0007669"/>
    <property type="project" value="TreeGrafter"/>
</dbReference>
<feature type="binding site" evidence="10">
    <location>
        <position position="281"/>
    </location>
    <ligand>
        <name>5-aminolevulinate</name>
        <dbReference type="ChEBI" id="CHEBI:356416"/>
        <label>2</label>
    </ligand>
</feature>
<dbReference type="RefSeq" id="WP_121169769.1">
    <property type="nucleotide sequence ID" value="NZ_RBIE01000001.1"/>
</dbReference>
<reference evidence="15 16" key="1">
    <citation type="submission" date="2018-10" db="EMBL/GenBank/DDBJ databases">
        <title>Genomic Encyclopedia of Type Strains, Phase IV (KMG-IV): sequencing the most valuable type-strain genomes for metagenomic binning, comparative biology and taxonomic classification.</title>
        <authorList>
            <person name="Goeker M."/>
        </authorList>
    </citation>
    <scope>NUCLEOTIDE SEQUENCE [LARGE SCALE GENOMIC DNA]</scope>
    <source>
        <strain evidence="15 16">DSM 15521</strain>
    </source>
</reference>
<dbReference type="SMART" id="SM01004">
    <property type="entry name" value="ALAD"/>
    <property type="match status" value="1"/>
</dbReference>
<dbReference type="Proteomes" id="UP000280881">
    <property type="component" value="Unassembled WGS sequence"/>
</dbReference>
<dbReference type="EMBL" id="RBIE01000001">
    <property type="protein sequence ID" value="RKQ63524.1"/>
    <property type="molecule type" value="Genomic_DNA"/>
</dbReference>
<comment type="pathway">
    <text evidence="1">Porphyrin-containing compound metabolism; protoporphyrin-IX biosynthesis; coproporphyrinogen-III from 5-aminolevulinate: step 1/4.</text>
</comment>
<dbReference type="CDD" id="cd00384">
    <property type="entry name" value="ALAD_PBGS"/>
    <property type="match status" value="1"/>
</dbReference>
<evidence type="ECO:0000256" key="13">
    <source>
        <dbReference type="RuleBase" id="RU000515"/>
    </source>
</evidence>
<keyword evidence="5" id="KW-0350">Heme biosynthesis</keyword>
<dbReference type="InterPro" id="IPR013785">
    <property type="entry name" value="Aldolase_TIM"/>
</dbReference>
<gene>
    <name evidence="15" type="ORF">C7457_0398</name>
</gene>
<name>A0A420W896_9BACT</name>
<feature type="active site" description="Schiff-base intermediate with substrate" evidence="9">
    <location>
        <position position="255"/>
    </location>
</feature>
<evidence type="ECO:0000313" key="16">
    <source>
        <dbReference type="Proteomes" id="UP000280881"/>
    </source>
</evidence>
<feature type="binding site" evidence="10">
    <location>
        <position position="212"/>
    </location>
    <ligand>
        <name>5-aminolevulinate</name>
        <dbReference type="ChEBI" id="CHEBI:356416"/>
        <label>1</label>
    </ligand>
</feature>
<feature type="binding site" evidence="12">
    <location>
        <position position="240"/>
    </location>
    <ligand>
        <name>Mg(2+)</name>
        <dbReference type="ChEBI" id="CHEBI:18420"/>
    </ligand>
</feature>